<name>A0A512E255_9PROT</name>
<comment type="caution">
    <text evidence="1">The sequence shown here is derived from an EMBL/GenBank/DDBJ whole genome shotgun (WGS) entry which is preliminary data.</text>
</comment>
<protein>
    <submittedName>
        <fullName evidence="1">Uncharacterized protein</fullName>
    </submittedName>
</protein>
<reference evidence="1 2" key="1">
    <citation type="submission" date="2019-07" db="EMBL/GenBank/DDBJ databases">
        <title>Whole genome shotgun sequence of Skermanella aerolata NBRC 106429.</title>
        <authorList>
            <person name="Hosoyama A."/>
            <person name="Uohara A."/>
            <person name="Ohji S."/>
            <person name="Ichikawa N."/>
        </authorList>
    </citation>
    <scope>NUCLEOTIDE SEQUENCE [LARGE SCALE GENOMIC DNA]</scope>
    <source>
        <strain evidence="1 2">NBRC 106429</strain>
    </source>
</reference>
<dbReference type="AlphaFoldDB" id="A0A512E255"/>
<evidence type="ECO:0000313" key="1">
    <source>
        <dbReference type="EMBL" id="GEO42809.1"/>
    </source>
</evidence>
<dbReference type="EMBL" id="BJYZ01000051">
    <property type="protein sequence ID" value="GEO42809.1"/>
    <property type="molecule type" value="Genomic_DNA"/>
</dbReference>
<proteinExistence type="predicted"/>
<dbReference type="RefSeq" id="WP_147041183.1">
    <property type="nucleotide sequence ID" value="NZ_BJYZ01000051.1"/>
</dbReference>
<organism evidence="1 2">
    <name type="scientific">Skermanella aerolata</name>
    <dbReference type="NCBI Taxonomy" id="393310"/>
    <lineage>
        <taxon>Bacteria</taxon>
        <taxon>Pseudomonadati</taxon>
        <taxon>Pseudomonadota</taxon>
        <taxon>Alphaproteobacteria</taxon>
        <taxon>Rhodospirillales</taxon>
        <taxon>Azospirillaceae</taxon>
        <taxon>Skermanella</taxon>
    </lineage>
</organism>
<evidence type="ECO:0000313" key="2">
    <source>
        <dbReference type="Proteomes" id="UP000321523"/>
    </source>
</evidence>
<dbReference type="Proteomes" id="UP000321523">
    <property type="component" value="Unassembled WGS sequence"/>
</dbReference>
<gene>
    <name evidence="1" type="ORF">SAE02_69570</name>
</gene>
<keyword evidence="2" id="KW-1185">Reference proteome</keyword>
<sequence>MAFSTGVGPKQLIKLTGLPTGGLSLDSSDQILGELDHGMPGLVVMLPLAGFDQRPADSDNTESE</sequence>
<accession>A0A512E255</accession>